<feature type="transmembrane region" description="Helical" evidence="6">
    <location>
        <begin position="45"/>
        <end position="64"/>
    </location>
</feature>
<dbReference type="PANTHER" id="PTHR36115">
    <property type="entry name" value="PROLINE-RICH ANTIGEN HOMOLOG-RELATED"/>
    <property type="match status" value="1"/>
</dbReference>
<feature type="transmembrane region" description="Helical" evidence="6">
    <location>
        <begin position="216"/>
        <end position="239"/>
    </location>
</feature>
<dbReference type="AlphaFoldDB" id="A0A6N9UZJ4"/>
<accession>A0A6N9UZJ4</accession>
<keyword evidence="5 6" id="KW-0472">Membrane</keyword>
<dbReference type="InterPro" id="IPR051791">
    <property type="entry name" value="Pra-immunoreactive"/>
</dbReference>
<organism evidence="8 9">
    <name type="scientific">Streptomyces microflavus</name>
    <name type="common">Streptomyces lipmanii</name>
    <dbReference type="NCBI Taxonomy" id="1919"/>
    <lineage>
        <taxon>Bacteria</taxon>
        <taxon>Bacillati</taxon>
        <taxon>Actinomycetota</taxon>
        <taxon>Actinomycetes</taxon>
        <taxon>Kitasatosporales</taxon>
        <taxon>Streptomycetaceae</taxon>
        <taxon>Streptomyces</taxon>
    </lineage>
</organism>
<dbReference type="RefSeq" id="WP_164356041.1">
    <property type="nucleotide sequence ID" value="NZ_JAAGME010000149.1"/>
</dbReference>
<dbReference type="EMBL" id="JAAGME010000149">
    <property type="protein sequence ID" value="NEB65970.1"/>
    <property type="molecule type" value="Genomic_DNA"/>
</dbReference>
<dbReference type="PANTHER" id="PTHR36115:SF4">
    <property type="entry name" value="MEMBRANE PROTEIN"/>
    <property type="match status" value="1"/>
</dbReference>
<feature type="domain" description="RDD" evidence="7">
    <location>
        <begin position="112"/>
        <end position="254"/>
    </location>
</feature>
<dbReference type="Pfam" id="PF06271">
    <property type="entry name" value="RDD"/>
    <property type="match status" value="1"/>
</dbReference>
<feature type="transmembrane region" description="Helical" evidence="6">
    <location>
        <begin position="7"/>
        <end position="33"/>
    </location>
</feature>
<comment type="caution">
    <text evidence="8">The sequence shown here is derived from an EMBL/GenBank/DDBJ whole genome shotgun (WGS) entry which is preliminary data.</text>
</comment>
<evidence type="ECO:0000256" key="4">
    <source>
        <dbReference type="ARBA" id="ARBA00022989"/>
    </source>
</evidence>
<keyword evidence="2" id="KW-1003">Cell membrane</keyword>
<name>A0A6N9UZJ4_STRMI</name>
<sequence>MRSVWRLFLYNAGVFVACLLIFYAVWFWGIPFVPSKGSDGSDQRLSIATMVISFAVMGCSLLPFREFLRSNSPRSANANSGGGAGAPTATAPAVGVNAGNTVTVLPVSGRVPRLLDRYMANLLDGFLPVFMALPVVAAYLIASWAASERQGVSLSEYTPPVWLTASCLVPVLAMLLGGMSIEFVTGTSIGKYAMGMRVKRIDGRKIRLRDAFSRTVCKYILALVGIATFFGGLLLVVLWRMDARRRFLWDLVAGTQVVATR</sequence>
<feature type="transmembrane region" description="Helical" evidence="6">
    <location>
        <begin position="162"/>
        <end position="195"/>
    </location>
</feature>
<evidence type="ECO:0000313" key="8">
    <source>
        <dbReference type="EMBL" id="NEB65970.1"/>
    </source>
</evidence>
<proteinExistence type="predicted"/>
<keyword evidence="4 6" id="KW-1133">Transmembrane helix</keyword>
<comment type="subcellular location">
    <subcellularLocation>
        <location evidence="1">Cell membrane</location>
        <topology evidence="1">Multi-pass membrane protein</topology>
    </subcellularLocation>
</comment>
<dbReference type="InterPro" id="IPR010432">
    <property type="entry name" value="RDD"/>
</dbReference>
<protein>
    <submittedName>
        <fullName evidence="8">RDD family protein</fullName>
    </submittedName>
</protein>
<dbReference type="PROSITE" id="PS51257">
    <property type="entry name" value="PROKAR_LIPOPROTEIN"/>
    <property type="match status" value="1"/>
</dbReference>
<feature type="transmembrane region" description="Helical" evidence="6">
    <location>
        <begin position="122"/>
        <end position="142"/>
    </location>
</feature>
<evidence type="ECO:0000256" key="1">
    <source>
        <dbReference type="ARBA" id="ARBA00004651"/>
    </source>
</evidence>
<evidence type="ECO:0000256" key="6">
    <source>
        <dbReference type="SAM" id="Phobius"/>
    </source>
</evidence>
<evidence type="ECO:0000256" key="3">
    <source>
        <dbReference type="ARBA" id="ARBA00022692"/>
    </source>
</evidence>
<evidence type="ECO:0000313" key="9">
    <source>
        <dbReference type="Proteomes" id="UP000471648"/>
    </source>
</evidence>
<evidence type="ECO:0000256" key="5">
    <source>
        <dbReference type="ARBA" id="ARBA00023136"/>
    </source>
</evidence>
<dbReference type="GO" id="GO:0005886">
    <property type="term" value="C:plasma membrane"/>
    <property type="evidence" value="ECO:0007669"/>
    <property type="project" value="UniProtKB-SubCell"/>
</dbReference>
<evidence type="ECO:0000259" key="7">
    <source>
        <dbReference type="Pfam" id="PF06271"/>
    </source>
</evidence>
<gene>
    <name evidence="8" type="ORF">G3I39_02630</name>
</gene>
<dbReference type="Proteomes" id="UP000471648">
    <property type="component" value="Unassembled WGS sequence"/>
</dbReference>
<evidence type="ECO:0000256" key="2">
    <source>
        <dbReference type="ARBA" id="ARBA00022475"/>
    </source>
</evidence>
<reference evidence="8 9" key="1">
    <citation type="submission" date="2020-01" db="EMBL/GenBank/DDBJ databases">
        <title>Insect and environment-associated Actinomycetes.</title>
        <authorList>
            <person name="Currrie C."/>
            <person name="Chevrette M."/>
            <person name="Carlson C."/>
            <person name="Stubbendieck R."/>
            <person name="Wendt-Pienkowski E."/>
        </authorList>
    </citation>
    <scope>NUCLEOTIDE SEQUENCE [LARGE SCALE GENOMIC DNA]</scope>
    <source>
        <strain evidence="8 9">SID14438</strain>
    </source>
</reference>
<keyword evidence="3 6" id="KW-0812">Transmembrane</keyword>